<evidence type="ECO:0000313" key="6">
    <source>
        <dbReference type="Proteomes" id="UP001589605"/>
    </source>
</evidence>
<dbReference type="InterPro" id="IPR001375">
    <property type="entry name" value="Peptidase_S9_cat"/>
</dbReference>
<evidence type="ECO:0000256" key="1">
    <source>
        <dbReference type="ARBA" id="ARBA00010515"/>
    </source>
</evidence>
<dbReference type="InterPro" id="IPR029058">
    <property type="entry name" value="AB_hydrolase_fold"/>
</dbReference>
<name>A0ABV5F3X3_9FLAO</name>
<evidence type="ECO:0000259" key="3">
    <source>
        <dbReference type="Pfam" id="PF00326"/>
    </source>
</evidence>
<dbReference type="Gene3D" id="3.40.50.1820">
    <property type="entry name" value="alpha/beta hydrolase"/>
    <property type="match status" value="1"/>
</dbReference>
<dbReference type="InterPro" id="IPR050300">
    <property type="entry name" value="GDXG_lipolytic_enzyme"/>
</dbReference>
<keyword evidence="6" id="KW-1185">Reference proteome</keyword>
<gene>
    <name evidence="5" type="ORF">ACFFVB_13665</name>
</gene>
<feature type="domain" description="Peptidase S9 prolyl oligopeptidase catalytic" evidence="3">
    <location>
        <begin position="197"/>
        <end position="267"/>
    </location>
</feature>
<organism evidence="5 6">
    <name type="scientific">Formosa undariae</name>
    <dbReference type="NCBI Taxonomy" id="1325436"/>
    <lineage>
        <taxon>Bacteria</taxon>
        <taxon>Pseudomonadati</taxon>
        <taxon>Bacteroidota</taxon>
        <taxon>Flavobacteriia</taxon>
        <taxon>Flavobacteriales</taxon>
        <taxon>Flavobacteriaceae</taxon>
        <taxon>Formosa</taxon>
    </lineage>
</organism>
<dbReference type="Pfam" id="PF20434">
    <property type="entry name" value="BD-FAE"/>
    <property type="match status" value="1"/>
</dbReference>
<protein>
    <submittedName>
        <fullName evidence="5">Alpha/beta hydrolase</fullName>
    </submittedName>
</protein>
<keyword evidence="2 5" id="KW-0378">Hydrolase</keyword>
<reference evidence="5 6" key="1">
    <citation type="submission" date="2024-09" db="EMBL/GenBank/DDBJ databases">
        <authorList>
            <person name="Sun Q."/>
            <person name="Mori K."/>
        </authorList>
    </citation>
    <scope>NUCLEOTIDE SEQUENCE [LARGE SCALE GENOMIC DNA]</scope>
    <source>
        <strain evidence="5 6">CECT 8286</strain>
    </source>
</reference>
<dbReference type="GO" id="GO:0016787">
    <property type="term" value="F:hydrolase activity"/>
    <property type="evidence" value="ECO:0007669"/>
    <property type="project" value="UniProtKB-KW"/>
</dbReference>
<dbReference type="PANTHER" id="PTHR48081:SF30">
    <property type="entry name" value="ACETYL-HYDROLASE LIPR-RELATED"/>
    <property type="match status" value="1"/>
</dbReference>
<comment type="caution">
    <text evidence="5">The sequence shown here is derived from an EMBL/GenBank/DDBJ whole genome shotgun (WGS) entry which is preliminary data.</text>
</comment>
<dbReference type="Proteomes" id="UP001589605">
    <property type="component" value="Unassembled WGS sequence"/>
</dbReference>
<evidence type="ECO:0000313" key="5">
    <source>
        <dbReference type="EMBL" id="MFB9054131.1"/>
    </source>
</evidence>
<accession>A0ABV5F3X3</accession>
<dbReference type="InterPro" id="IPR049492">
    <property type="entry name" value="BD-FAE-like_dom"/>
</dbReference>
<dbReference type="SUPFAM" id="SSF53474">
    <property type="entry name" value="alpha/beta-Hydrolases"/>
    <property type="match status" value="1"/>
</dbReference>
<dbReference type="PANTHER" id="PTHR48081">
    <property type="entry name" value="AB HYDROLASE SUPERFAMILY PROTEIN C4A8.06C"/>
    <property type="match status" value="1"/>
</dbReference>
<proteinExistence type="inferred from homology"/>
<comment type="similarity">
    <text evidence="1">Belongs to the 'GDXG' lipolytic enzyme family.</text>
</comment>
<dbReference type="EMBL" id="JBHMEZ010000012">
    <property type="protein sequence ID" value="MFB9054131.1"/>
    <property type="molecule type" value="Genomic_DNA"/>
</dbReference>
<dbReference type="Pfam" id="PF00326">
    <property type="entry name" value="Peptidase_S9"/>
    <property type="match status" value="1"/>
</dbReference>
<evidence type="ECO:0000259" key="4">
    <source>
        <dbReference type="Pfam" id="PF20434"/>
    </source>
</evidence>
<sequence>MMNKYVVLIFLFLLTIISVQGKNKSLKEIDFDTVPKRVVYKIIDGDTLTMDIYKPKGFRKHKKYATLVLFFGGGWKSGKLSQLEPQAKYFASRGMVTVLVDYRVETRQNTTPFEAVSDAKSAIRFLRSGAKTYNINPKKIAIMGASAGGHIAAATAMIPGLDEPNEDTSVSAAANALVLLNPVIDNGPGGYGYDRIGERYMEISPLHNIKKDAPPTIMFFGTKDQHVPVSAIKKFEVDMKAAGNRCDLHLYDGQPHGFFNKGRQNDDKYYIETVHESDLFLESIGYLKGKPTI</sequence>
<feature type="domain" description="BD-FAE-like" evidence="4">
    <location>
        <begin position="50"/>
        <end position="164"/>
    </location>
</feature>
<dbReference type="RefSeq" id="WP_382383573.1">
    <property type="nucleotide sequence ID" value="NZ_JBHMEZ010000012.1"/>
</dbReference>
<evidence type="ECO:0000256" key="2">
    <source>
        <dbReference type="ARBA" id="ARBA00022801"/>
    </source>
</evidence>